<dbReference type="RefSeq" id="WP_151534842.1">
    <property type="nucleotide sequence ID" value="NZ_WBOS01000004.1"/>
</dbReference>
<organism evidence="1 2">
    <name type="scientific">Cytobacillus depressus</name>
    <dbReference type="NCBI Taxonomy" id="1602942"/>
    <lineage>
        <taxon>Bacteria</taxon>
        <taxon>Bacillati</taxon>
        <taxon>Bacillota</taxon>
        <taxon>Bacilli</taxon>
        <taxon>Bacillales</taxon>
        <taxon>Bacillaceae</taxon>
        <taxon>Cytobacillus</taxon>
    </lineage>
</organism>
<dbReference type="InterPro" id="IPR007391">
    <property type="entry name" value="Vancomycin_resist_VanW"/>
</dbReference>
<name>A0A6L3V4I4_9BACI</name>
<dbReference type="PANTHER" id="PTHR35788">
    <property type="entry name" value="EXPORTED PROTEIN-RELATED"/>
    <property type="match status" value="1"/>
</dbReference>
<protein>
    <recommendedName>
        <fullName evidence="3">Peptidoglycan binding domain-containing protein</fullName>
    </recommendedName>
</protein>
<dbReference type="OrthoDB" id="9813301at2"/>
<reference evidence="1 2" key="1">
    <citation type="journal article" date="2016" name="Antonie Van Leeuwenhoek">
        <title>Bacillus depressus sp. nov., isolated from soil of a sunflower field.</title>
        <authorList>
            <person name="Wei X."/>
            <person name="Xin D."/>
            <person name="Xin Y."/>
            <person name="Zhang H."/>
            <person name="Wang T."/>
            <person name="Zhang J."/>
        </authorList>
    </citation>
    <scope>NUCLEOTIDE SEQUENCE [LARGE SCALE GENOMIC DNA]</scope>
    <source>
        <strain evidence="1 2">BZ1</strain>
    </source>
</reference>
<evidence type="ECO:0008006" key="3">
    <source>
        <dbReference type="Google" id="ProtNLM"/>
    </source>
</evidence>
<gene>
    <name evidence="1" type="ORF">F7731_11015</name>
</gene>
<evidence type="ECO:0000313" key="1">
    <source>
        <dbReference type="EMBL" id="KAB2336041.1"/>
    </source>
</evidence>
<dbReference type="PANTHER" id="PTHR35788:SF1">
    <property type="entry name" value="EXPORTED PROTEIN"/>
    <property type="match status" value="1"/>
</dbReference>
<proteinExistence type="predicted"/>
<sequence length="306" mass="34900">MSIAWLYGLLLFIHPIPESDSLSIENKGETILTIDRQDYAIPIPNMPLIDVKKYHELLDKLDKQTYIAPKNANIDPSGRVKNEEVGSRLHRRAFTDLFYTYFYNTNSSNIEVPLLPIHPRVDRDLLLHIRVKQIGRYVTFFNSNNKARSHNISLAAEAINNHVIFPGETFSFNQVVGKRTKGRGYMRAPVIVRGEMAEDIGGGICQVSSTLFNAADRAGLKILERYSHSKRVPYVPSGRDATVSWYGPDFSFKNGYSFPLLIQAKAYGGQMIIRIFSTDEIEYEPRFVPNASKMLHEEVPFQKKEE</sequence>
<dbReference type="AlphaFoldDB" id="A0A6L3V4I4"/>
<dbReference type="InterPro" id="IPR052913">
    <property type="entry name" value="Glycopeptide_resist_protein"/>
</dbReference>
<dbReference type="EMBL" id="WBOS01000004">
    <property type="protein sequence ID" value="KAB2336041.1"/>
    <property type="molecule type" value="Genomic_DNA"/>
</dbReference>
<dbReference type="Proteomes" id="UP000481030">
    <property type="component" value="Unassembled WGS sequence"/>
</dbReference>
<accession>A0A6L3V4I4</accession>
<comment type="caution">
    <text evidence="1">The sequence shown here is derived from an EMBL/GenBank/DDBJ whole genome shotgun (WGS) entry which is preliminary data.</text>
</comment>
<evidence type="ECO:0000313" key="2">
    <source>
        <dbReference type="Proteomes" id="UP000481030"/>
    </source>
</evidence>
<dbReference type="Pfam" id="PF04294">
    <property type="entry name" value="VanW"/>
    <property type="match status" value="1"/>
</dbReference>
<keyword evidence="2" id="KW-1185">Reference proteome</keyword>